<feature type="domain" description="Inosine/uridine-preferring nucleoside hydrolase" evidence="3">
    <location>
        <begin position="6"/>
        <end position="305"/>
    </location>
</feature>
<dbReference type="EMBL" id="SNZG01000043">
    <property type="protein sequence ID" value="TDR34084.1"/>
    <property type="molecule type" value="Genomic_DNA"/>
</dbReference>
<organism evidence="4 6">
    <name type="scientific">Kurthia zopfii</name>
    <dbReference type="NCBI Taxonomy" id="1650"/>
    <lineage>
        <taxon>Bacteria</taxon>
        <taxon>Bacillati</taxon>
        <taxon>Bacillota</taxon>
        <taxon>Bacilli</taxon>
        <taxon>Bacillales</taxon>
        <taxon>Caryophanaceae</taxon>
        <taxon>Kurthia</taxon>
    </lineage>
</organism>
<evidence type="ECO:0000256" key="1">
    <source>
        <dbReference type="ARBA" id="ARBA00022801"/>
    </source>
</evidence>
<proteinExistence type="predicted"/>
<dbReference type="InterPro" id="IPR001910">
    <property type="entry name" value="Inosine/uridine_hydrolase_dom"/>
</dbReference>
<evidence type="ECO:0000313" key="7">
    <source>
        <dbReference type="Proteomes" id="UP000294641"/>
    </source>
</evidence>
<dbReference type="EC" id="3.2.-.-" evidence="4"/>
<sequence>MTKIPVIIDCDPGIDDAMMLTLAFARPELDIKLVTVEAGNLTMDKTTYNTLSFLTYINERVEVAKGIEQPMFRKQEVAEDIHGEGGLGNVKWADPSFEASERPAIQAMVDTLLNAEEPVTIVATGPLTNIAALLFAHPEVKSFIKQISWMGGAAVGGNMSTVAEFNAYVDPHAVEFVFRSGVPIIMSGLDVTHKAYITREEMADLSHLGTPFAEKVADMMNFYTFTQSDTPFYVPGFEKQIRVHDICAVACLIEPEMFKGDDYFVEVELNGSLTQGATLVDYTNRTGNKPNVHVLHTVNREAFIELFFNAVTTIGKKIQ</sequence>
<dbReference type="Gene3D" id="3.90.245.10">
    <property type="entry name" value="Ribonucleoside hydrolase-like"/>
    <property type="match status" value="1"/>
</dbReference>
<dbReference type="Pfam" id="PF01156">
    <property type="entry name" value="IU_nuc_hydro"/>
    <property type="match status" value="1"/>
</dbReference>
<dbReference type="GO" id="GO:0005829">
    <property type="term" value="C:cytosol"/>
    <property type="evidence" value="ECO:0007669"/>
    <property type="project" value="TreeGrafter"/>
</dbReference>
<evidence type="ECO:0000259" key="3">
    <source>
        <dbReference type="Pfam" id="PF01156"/>
    </source>
</evidence>
<evidence type="ECO:0000313" key="5">
    <source>
        <dbReference type="EMBL" id="TDR34084.1"/>
    </source>
</evidence>
<dbReference type="OrthoDB" id="9797882at2"/>
<dbReference type="EMBL" id="UGNP01000001">
    <property type="protein sequence ID" value="STX08515.1"/>
    <property type="molecule type" value="Genomic_DNA"/>
</dbReference>
<dbReference type="InterPro" id="IPR023186">
    <property type="entry name" value="IUNH"/>
</dbReference>
<keyword evidence="7" id="KW-1185">Reference proteome</keyword>
<accession>A0A8B4Q862</accession>
<dbReference type="GO" id="GO:0006152">
    <property type="term" value="P:purine nucleoside catabolic process"/>
    <property type="evidence" value="ECO:0007669"/>
    <property type="project" value="TreeGrafter"/>
</dbReference>
<evidence type="ECO:0000256" key="2">
    <source>
        <dbReference type="ARBA" id="ARBA00023295"/>
    </source>
</evidence>
<dbReference type="Proteomes" id="UP000254330">
    <property type="component" value="Unassembled WGS sequence"/>
</dbReference>
<keyword evidence="1 4" id="KW-0378">Hydrolase</keyword>
<gene>
    <name evidence="4" type="primary">rihA</name>
    <name evidence="5" type="ORF">DFR61_1434</name>
    <name evidence="4" type="ORF">NCTC10597_00178</name>
</gene>
<dbReference type="PANTHER" id="PTHR12304">
    <property type="entry name" value="INOSINE-URIDINE PREFERRING NUCLEOSIDE HYDROLASE"/>
    <property type="match status" value="1"/>
</dbReference>
<dbReference type="RefSeq" id="WP_109350178.1">
    <property type="nucleotide sequence ID" value="NZ_BJUE01000060.1"/>
</dbReference>
<protein>
    <submittedName>
        <fullName evidence="4 5">Pyrimidine-specific ribonucleoside hydrolase</fullName>
        <ecNumber evidence="4">3.2.-.-</ecNumber>
    </submittedName>
</protein>
<dbReference type="InterPro" id="IPR036452">
    <property type="entry name" value="Ribo_hydro-like"/>
</dbReference>
<evidence type="ECO:0000313" key="6">
    <source>
        <dbReference type="Proteomes" id="UP000254330"/>
    </source>
</evidence>
<reference evidence="5 7" key="2">
    <citation type="submission" date="2019-03" db="EMBL/GenBank/DDBJ databases">
        <title>Genomic Encyclopedia of Type Strains, Phase IV (KMG-IV): sequencing the most valuable type-strain genomes for metagenomic binning, comparative biology and taxonomic classification.</title>
        <authorList>
            <person name="Goeker M."/>
        </authorList>
    </citation>
    <scope>NUCLEOTIDE SEQUENCE [LARGE SCALE GENOMIC DNA]</scope>
    <source>
        <strain evidence="5 7">DSM 20580</strain>
    </source>
</reference>
<reference evidence="4 6" key="1">
    <citation type="submission" date="2018-06" db="EMBL/GenBank/DDBJ databases">
        <authorList>
            <consortium name="Pathogen Informatics"/>
            <person name="Doyle S."/>
        </authorList>
    </citation>
    <scope>NUCLEOTIDE SEQUENCE [LARGE SCALE GENOMIC DNA]</scope>
    <source>
        <strain evidence="4 6">NCTC10597</strain>
    </source>
</reference>
<dbReference type="PANTHER" id="PTHR12304:SF4">
    <property type="entry name" value="URIDINE NUCLEOSIDASE"/>
    <property type="match status" value="1"/>
</dbReference>
<comment type="caution">
    <text evidence="4">The sequence shown here is derived from an EMBL/GenBank/DDBJ whole genome shotgun (WGS) entry which is preliminary data.</text>
</comment>
<keyword evidence="2 4" id="KW-0326">Glycosidase</keyword>
<name>A0A8B4Q862_9BACL</name>
<dbReference type="SUPFAM" id="SSF53590">
    <property type="entry name" value="Nucleoside hydrolase"/>
    <property type="match status" value="1"/>
</dbReference>
<dbReference type="GO" id="GO:0008477">
    <property type="term" value="F:purine nucleosidase activity"/>
    <property type="evidence" value="ECO:0007669"/>
    <property type="project" value="TreeGrafter"/>
</dbReference>
<dbReference type="Proteomes" id="UP000294641">
    <property type="component" value="Unassembled WGS sequence"/>
</dbReference>
<dbReference type="CDD" id="cd02651">
    <property type="entry name" value="nuc_hydro_IU_UC_XIUA"/>
    <property type="match status" value="1"/>
</dbReference>
<dbReference type="AlphaFoldDB" id="A0A8B4Q862"/>
<evidence type="ECO:0000313" key="4">
    <source>
        <dbReference type="EMBL" id="STX08515.1"/>
    </source>
</evidence>